<dbReference type="InterPro" id="IPR036236">
    <property type="entry name" value="Znf_C2H2_sf"/>
</dbReference>
<keyword evidence="3 5" id="KW-0863">Zinc-finger</keyword>
<keyword evidence="2" id="KW-0677">Repeat</keyword>
<dbReference type="Pfam" id="PF00096">
    <property type="entry name" value="zf-C2H2"/>
    <property type="match status" value="1"/>
</dbReference>
<protein>
    <recommendedName>
        <fullName evidence="6">C2H2-type domain-containing protein</fullName>
    </recommendedName>
</protein>
<dbReference type="PROSITE" id="PS50157">
    <property type="entry name" value="ZINC_FINGER_C2H2_2"/>
    <property type="match status" value="1"/>
</dbReference>
<sequence length="79" mass="9281">MRIEAFGEPMDVFPCPQCGKMYRHKRSLVRHVKLECNQEPKFSCPETGCDYRAHQKVSLRRHVLVKHSEEPLSPFVQNL</sequence>
<reference evidence="7" key="1">
    <citation type="submission" date="2022-03" db="EMBL/GenBank/DDBJ databases">
        <authorList>
            <person name="Sayadi A."/>
        </authorList>
    </citation>
    <scope>NUCLEOTIDE SEQUENCE</scope>
</reference>
<dbReference type="OrthoDB" id="10004641at2759"/>
<feature type="domain" description="C2H2-type" evidence="6">
    <location>
        <begin position="13"/>
        <end position="40"/>
    </location>
</feature>
<dbReference type="GO" id="GO:0008270">
    <property type="term" value="F:zinc ion binding"/>
    <property type="evidence" value="ECO:0007669"/>
    <property type="project" value="UniProtKB-KW"/>
</dbReference>
<evidence type="ECO:0000256" key="4">
    <source>
        <dbReference type="ARBA" id="ARBA00022833"/>
    </source>
</evidence>
<evidence type="ECO:0000256" key="1">
    <source>
        <dbReference type="ARBA" id="ARBA00022723"/>
    </source>
</evidence>
<keyword evidence="8" id="KW-1185">Reference proteome</keyword>
<keyword evidence="4" id="KW-0862">Zinc</keyword>
<evidence type="ECO:0000256" key="5">
    <source>
        <dbReference type="PROSITE-ProRule" id="PRU00042"/>
    </source>
</evidence>
<dbReference type="AlphaFoldDB" id="A0A9P0K4L0"/>
<dbReference type="Proteomes" id="UP001152888">
    <property type="component" value="Unassembled WGS sequence"/>
</dbReference>
<evidence type="ECO:0000256" key="3">
    <source>
        <dbReference type="ARBA" id="ARBA00022771"/>
    </source>
</evidence>
<proteinExistence type="predicted"/>
<dbReference type="InterPro" id="IPR013087">
    <property type="entry name" value="Znf_C2H2_type"/>
</dbReference>
<accession>A0A9P0K4L0</accession>
<dbReference type="SUPFAM" id="SSF57667">
    <property type="entry name" value="beta-beta-alpha zinc fingers"/>
    <property type="match status" value="1"/>
</dbReference>
<evidence type="ECO:0000313" key="7">
    <source>
        <dbReference type="EMBL" id="CAH1964198.1"/>
    </source>
</evidence>
<dbReference type="EMBL" id="CAKOFQ010006713">
    <property type="protein sequence ID" value="CAH1964198.1"/>
    <property type="molecule type" value="Genomic_DNA"/>
</dbReference>
<evidence type="ECO:0000259" key="6">
    <source>
        <dbReference type="PROSITE" id="PS50157"/>
    </source>
</evidence>
<gene>
    <name evidence="7" type="ORF">ACAOBT_LOCUS5655</name>
</gene>
<dbReference type="SMART" id="SM00355">
    <property type="entry name" value="ZnF_C2H2"/>
    <property type="match status" value="2"/>
</dbReference>
<name>A0A9P0K4L0_ACAOB</name>
<organism evidence="7 8">
    <name type="scientific">Acanthoscelides obtectus</name>
    <name type="common">Bean weevil</name>
    <name type="synonym">Bruchus obtectus</name>
    <dbReference type="NCBI Taxonomy" id="200917"/>
    <lineage>
        <taxon>Eukaryota</taxon>
        <taxon>Metazoa</taxon>
        <taxon>Ecdysozoa</taxon>
        <taxon>Arthropoda</taxon>
        <taxon>Hexapoda</taxon>
        <taxon>Insecta</taxon>
        <taxon>Pterygota</taxon>
        <taxon>Neoptera</taxon>
        <taxon>Endopterygota</taxon>
        <taxon>Coleoptera</taxon>
        <taxon>Polyphaga</taxon>
        <taxon>Cucujiformia</taxon>
        <taxon>Chrysomeloidea</taxon>
        <taxon>Chrysomelidae</taxon>
        <taxon>Bruchinae</taxon>
        <taxon>Bruchini</taxon>
        <taxon>Acanthoscelides</taxon>
    </lineage>
</organism>
<comment type="caution">
    <text evidence="7">The sequence shown here is derived from an EMBL/GenBank/DDBJ whole genome shotgun (WGS) entry which is preliminary data.</text>
</comment>
<dbReference type="Gene3D" id="3.30.160.60">
    <property type="entry name" value="Classic Zinc Finger"/>
    <property type="match status" value="1"/>
</dbReference>
<keyword evidence="1" id="KW-0479">Metal-binding</keyword>
<evidence type="ECO:0000256" key="2">
    <source>
        <dbReference type="ARBA" id="ARBA00022737"/>
    </source>
</evidence>
<evidence type="ECO:0000313" key="8">
    <source>
        <dbReference type="Proteomes" id="UP001152888"/>
    </source>
</evidence>
<dbReference type="FunFam" id="3.30.160.60:FF:000100">
    <property type="entry name" value="Zinc finger 45-like"/>
    <property type="match status" value="1"/>
</dbReference>